<proteinExistence type="predicted"/>
<gene>
    <name evidence="2" type="ORF">NQ317_001169</name>
</gene>
<protein>
    <recommendedName>
        <fullName evidence="1">Ig-like domain-containing protein</fullName>
    </recommendedName>
</protein>
<dbReference type="EMBL" id="JAPWTJ010000134">
    <property type="protein sequence ID" value="KAJ8982309.1"/>
    <property type="molecule type" value="Genomic_DNA"/>
</dbReference>
<sequence length="75" mass="8550">MYFSLYTVPTLNKRSISKHAKGIDEPSVQLQEPESASFIERGGDVILRCHLDASGEVHFEWFRSVELQNRPNCLA</sequence>
<accession>A0ABQ9JW56</accession>
<dbReference type="Proteomes" id="UP001162164">
    <property type="component" value="Unassembled WGS sequence"/>
</dbReference>
<keyword evidence="3" id="KW-1185">Reference proteome</keyword>
<evidence type="ECO:0000259" key="1">
    <source>
        <dbReference type="PROSITE" id="PS50835"/>
    </source>
</evidence>
<comment type="caution">
    <text evidence="2">The sequence shown here is derived from an EMBL/GenBank/DDBJ whole genome shotgun (WGS) entry which is preliminary data.</text>
</comment>
<reference evidence="2" key="1">
    <citation type="journal article" date="2023" name="Insect Mol. Biol.">
        <title>Genome sequencing provides insights into the evolution of gene families encoding plant cell wall-degrading enzymes in longhorned beetles.</title>
        <authorList>
            <person name="Shin N.R."/>
            <person name="Okamura Y."/>
            <person name="Kirsch R."/>
            <person name="Pauchet Y."/>
        </authorList>
    </citation>
    <scope>NUCLEOTIDE SEQUENCE</scope>
    <source>
        <strain evidence="2">MMC_N1</strain>
    </source>
</reference>
<name>A0ABQ9JW56_9CUCU</name>
<dbReference type="PROSITE" id="PS50835">
    <property type="entry name" value="IG_LIKE"/>
    <property type="match status" value="1"/>
</dbReference>
<dbReference type="InterPro" id="IPR007110">
    <property type="entry name" value="Ig-like_dom"/>
</dbReference>
<organism evidence="2 3">
    <name type="scientific">Molorchus minor</name>
    <dbReference type="NCBI Taxonomy" id="1323400"/>
    <lineage>
        <taxon>Eukaryota</taxon>
        <taxon>Metazoa</taxon>
        <taxon>Ecdysozoa</taxon>
        <taxon>Arthropoda</taxon>
        <taxon>Hexapoda</taxon>
        <taxon>Insecta</taxon>
        <taxon>Pterygota</taxon>
        <taxon>Neoptera</taxon>
        <taxon>Endopterygota</taxon>
        <taxon>Coleoptera</taxon>
        <taxon>Polyphaga</taxon>
        <taxon>Cucujiformia</taxon>
        <taxon>Chrysomeloidea</taxon>
        <taxon>Cerambycidae</taxon>
        <taxon>Lamiinae</taxon>
        <taxon>Monochamini</taxon>
        <taxon>Molorchus</taxon>
    </lineage>
</organism>
<evidence type="ECO:0000313" key="3">
    <source>
        <dbReference type="Proteomes" id="UP001162164"/>
    </source>
</evidence>
<evidence type="ECO:0000313" key="2">
    <source>
        <dbReference type="EMBL" id="KAJ8982309.1"/>
    </source>
</evidence>
<feature type="domain" description="Ig-like" evidence="1">
    <location>
        <begin position="26"/>
        <end position="75"/>
    </location>
</feature>